<evidence type="ECO:0008006" key="3">
    <source>
        <dbReference type="Google" id="ProtNLM"/>
    </source>
</evidence>
<accession>A0ABS9BI29</accession>
<dbReference type="EMBL" id="JAKEVY010000003">
    <property type="protein sequence ID" value="MCF1715250.1"/>
    <property type="molecule type" value="Genomic_DNA"/>
</dbReference>
<gene>
    <name evidence="1" type="ORF">L0U88_11490</name>
</gene>
<comment type="caution">
    <text evidence="1">The sequence shown here is derived from an EMBL/GenBank/DDBJ whole genome shotgun (WGS) entry which is preliminary data.</text>
</comment>
<dbReference type="Proteomes" id="UP001200145">
    <property type="component" value="Unassembled WGS sequence"/>
</dbReference>
<evidence type="ECO:0000313" key="2">
    <source>
        <dbReference type="Proteomes" id="UP001200145"/>
    </source>
</evidence>
<sequence length="131" mass="15575">MPLNKSFLRRIEVLDACFSRKCKRWTIDALLNSINERLHILDIPRISKRTLYADIHSMRHEFNAPIERYKYGNKICYRYAQPGYSILKAGLLEEDLQCLLRVTNLLRGSNEKELVEQLEEILERFDFIITD</sequence>
<proteinExistence type="predicted"/>
<dbReference type="RefSeq" id="WP_234866206.1">
    <property type="nucleotide sequence ID" value="NZ_JAKEVY010000003.1"/>
</dbReference>
<protein>
    <recommendedName>
        <fullName evidence="3">WYL domain-containing protein</fullName>
    </recommendedName>
</protein>
<name>A0ABS9BI29_9BACT</name>
<reference evidence="1 2" key="1">
    <citation type="submission" date="2022-01" db="EMBL/GenBank/DDBJ databases">
        <title>Flavihumibacter sp. nov., isolated from sediment of a river.</title>
        <authorList>
            <person name="Liu H."/>
        </authorList>
    </citation>
    <scope>NUCLEOTIDE SEQUENCE [LARGE SCALE GENOMIC DNA]</scope>
    <source>
        <strain evidence="1 2">RY-1</strain>
    </source>
</reference>
<organism evidence="1 2">
    <name type="scientific">Flavihumibacter fluminis</name>
    <dbReference type="NCBI Taxonomy" id="2909236"/>
    <lineage>
        <taxon>Bacteria</taxon>
        <taxon>Pseudomonadati</taxon>
        <taxon>Bacteroidota</taxon>
        <taxon>Chitinophagia</taxon>
        <taxon>Chitinophagales</taxon>
        <taxon>Chitinophagaceae</taxon>
        <taxon>Flavihumibacter</taxon>
    </lineage>
</organism>
<keyword evidence="2" id="KW-1185">Reference proteome</keyword>
<evidence type="ECO:0000313" key="1">
    <source>
        <dbReference type="EMBL" id="MCF1715250.1"/>
    </source>
</evidence>